<feature type="domain" description="AdoMet activation" evidence="1">
    <location>
        <begin position="145"/>
        <end position="195"/>
    </location>
</feature>
<dbReference type="PATRIC" id="fig|568816.4.peg.2165"/>
<dbReference type="Pfam" id="PF02965">
    <property type="entry name" value="Met_synt_B12"/>
    <property type="match status" value="1"/>
</dbReference>
<proteinExistence type="predicted"/>
<dbReference type="AlphaFoldDB" id="G4Q6D9"/>
<protein>
    <recommendedName>
        <fullName evidence="1">AdoMet activation domain-containing protein</fullName>
    </recommendedName>
</protein>
<dbReference type="EMBL" id="CP003058">
    <property type="protein sequence ID" value="AEQ23429.1"/>
    <property type="molecule type" value="Genomic_DNA"/>
</dbReference>
<dbReference type="RefSeq" id="WP_009015181.1">
    <property type="nucleotide sequence ID" value="NC_016077.1"/>
</dbReference>
<gene>
    <name evidence="2" type="ordered locus">Acin_2233</name>
</gene>
<keyword evidence="3" id="KW-1185">Reference proteome</keyword>
<dbReference type="GO" id="GO:0008705">
    <property type="term" value="F:methionine synthase activity"/>
    <property type="evidence" value="ECO:0007669"/>
    <property type="project" value="InterPro"/>
</dbReference>
<dbReference type="STRING" id="568816.Acin_2233"/>
<evidence type="ECO:0000259" key="1">
    <source>
        <dbReference type="Pfam" id="PF02965"/>
    </source>
</evidence>
<dbReference type="Gene3D" id="3.40.109.40">
    <property type="match status" value="1"/>
</dbReference>
<dbReference type="InterPro" id="IPR037010">
    <property type="entry name" value="VitB12-dep_Met_synth_activ_sf"/>
</dbReference>
<evidence type="ECO:0000313" key="3">
    <source>
        <dbReference type="Proteomes" id="UP000007093"/>
    </source>
</evidence>
<dbReference type="eggNOG" id="COG1410">
    <property type="taxonomic scope" value="Bacteria"/>
</dbReference>
<dbReference type="SUPFAM" id="SSF56507">
    <property type="entry name" value="Methionine synthase activation domain-like"/>
    <property type="match status" value="1"/>
</dbReference>
<dbReference type="HOGENOM" id="CLU_079580_2_0_9"/>
<dbReference type="KEGG" id="ain:Acin_2233"/>
<organism evidence="2 3">
    <name type="scientific">Acidaminococcus intestini (strain RyC-MR95)</name>
    <dbReference type="NCBI Taxonomy" id="568816"/>
    <lineage>
        <taxon>Bacteria</taxon>
        <taxon>Bacillati</taxon>
        <taxon>Bacillota</taxon>
        <taxon>Negativicutes</taxon>
        <taxon>Acidaminococcales</taxon>
        <taxon>Acidaminococcaceae</taxon>
        <taxon>Acidaminococcus</taxon>
    </lineage>
</organism>
<evidence type="ECO:0000313" key="2">
    <source>
        <dbReference type="EMBL" id="AEQ23429.1"/>
    </source>
</evidence>
<accession>G4Q6D9</accession>
<reference evidence="2 3" key="1">
    <citation type="journal article" date="2011" name="J. Bacteriol.">
        <title>Complete genome sequence of Acidaminococcus intestini RYC-MR95, a Gram-negative bacterium from the phylum Firmicutes.</title>
        <authorList>
            <person name="D'Auria G."/>
            <person name="Galan J.C."/>
            <person name="Rodriguez-Alcayna M."/>
            <person name="Moya A."/>
            <person name="Baquero F."/>
            <person name="Latorre A."/>
        </authorList>
    </citation>
    <scope>NUCLEOTIDE SEQUENCE [LARGE SCALE GENOMIC DNA]</scope>
    <source>
        <strain evidence="2 3">RyC-MR95</strain>
    </source>
</reference>
<dbReference type="InParanoid" id="G4Q6D9"/>
<dbReference type="GeneID" id="92879417"/>
<dbReference type="Proteomes" id="UP000007093">
    <property type="component" value="Chromosome"/>
</dbReference>
<sequence length="231" mass="25558">MAQVKIPFDEKEAVRYFGAKKDDREAARLVDEAFIALRNEVQPRAVKRRLSCRVTPPCDGGMGRVELEGGTVFESNQLANHLLGCPEVILFGATLGSRFDIGIRRLSLQRIAYGAAAQAVGAALIESYCDKLEEEWKGELSAEFTYRSRFSPGYGDWPLTDQEKIFRLLELPKKIGLTLTAGGLMAPIKSVTAVIGINHGLQNETRKEPDARHSSCNACMALNCPFRKEEP</sequence>
<dbReference type="InterPro" id="IPR004223">
    <property type="entry name" value="VitB12-dep_Met_synth_activ_dom"/>
</dbReference>
<name>G4Q6D9_ACIIR</name>